<evidence type="ECO:0000313" key="3">
    <source>
        <dbReference type="Proteomes" id="UP000299102"/>
    </source>
</evidence>
<gene>
    <name evidence="2" type="ORF">EVAR_76397_1</name>
</gene>
<protein>
    <submittedName>
        <fullName evidence="2">Uncharacterized protein</fullName>
    </submittedName>
</protein>
<comment type="caution">
    <text evidence="2">The sequence shown here is derived from an EMBL/GenBank/DDBJ whole genome shotgun (WGS) entry which is preliminary data.</text>
</comment>
<sequence>MVACDFHVHPVGPSHATQVVHGGHIRIIELCLGFLSAMEYESNCSAGGALASDARGDGFDSRPGTVPRSEIRAGLLNPDLLSSRPGSELKARLTAIRVKKPIISIGIANEVKVGIGSEAGVEIEDRTEIVRLSPNAESYAILHLDHKGWHNNYKCQQNRKTVENLSAVGRGDPSAAGLAGAEGPHNKHERHQAKPNCK</sequence>
<evidence type="ECO:0000313" key="2">
    <source>
        <dbReference type="EMBL" id="GBP10561.1"/>
    </source>
</evidence>
<dbReference type="Proteomes" id="UP000299102">
    <property type="component" value="Unassembled WGS sequence"/>
</dbReference>
<keyword evidence="3" id="KW-1185">Reference proteome</keyword>
<evidence type="ECO:0000256" key="1">
    <source>
        <dbReference type="SAM" id="MobiDB-lite"/>
    </source>
</evidence>
<accession>A0A4C1TB73</accession>
<reference evidence="2 3" key="1">
    <citation type="journal article" date="2019" name="Commun. Biol.">
        <title>The bagworm genome reveals a unique fibroin gene that provides high tensile strength.</title>
        <authorList>
            <person name="Kono N."/>
            <person name="Nakamura H."/>
            <person name="Ohtoshi R."/>
            <person name="Tomita M."/>
            <person name="Numata K."/>
            <person name="Arakawa K."/>
        </authorList>
    </citation>
    <scope>NUCLEOTIDE SEQUENCE [LARGE SCALE GENOMIC DNA]</scope>
</reference>
<feature type="compositionally biased region" description="Basic residues" evidence="1">
    <location>
        <begin position="187"/>
        <end position="198"/>
    </location>
</feature>
<dbReference type="EMBL" id="BGZK01000041">
    <property type="protein sequence ID" value="GBP10561.1"/>
    <property type="molecule type" value="Genomic_DNA"/>
</dbReference>
<name>A0A4C1TB73_EUMVA</name>
<proteinExistence type="predicted"/>
<organism evidence="2 3">
    <name type="scientific">Eumeta variegata</name>
    <name type="common">Bagworm moth</name>
    <name type="synonym">Eumeta japonica</name>
    <dbReference type="NCBI Taxonomy" id="151549"/>
    <lineage>
        <taxon>Eukaryota</taxon>
        <taxon>Metazoa</taxon>
        <taxon>Ecdysozoa</taxon>
        <taxon>Arthropoda</taxon>
        <taxon>Hexapoda</taxon>
        <taxon>Insecta</taxon>
        <taxon>Pterygota</taxon>
        <taxon>Neoptera</taxon>
        <taxon>Endopterygota</taxon>
        <taxon>Lepidoptera</taxon>
        <taxon>Glossata</taxon>
        <taxon>Ditrysia</taxon>
        <taxon>Tineoidea</taxon>
        <taxon>Psychidae</taxon>
        <taxon>Oiketicinae</taxon>
        <taxon>Eumeta</taxon>
    </lineage>
</organism>
<dbReference type="AlphaFoldDB" id="A0A4C1TB73"/>
<feature type="region of interest" description="Disordered" evidence="1">
    <location>
        <begin position="167"/>
        <end position="198"/>
    </location>
</feature>